<organism evidence="1 2">
    <name type="scientific">Crossiella cryophila</name>
    <dbReference type="NCBI Taxonomy" id="43355"/>
    <lineage>
        <taxon>Bacteria</taxon>
        <taxon>Bacillati</taxon>
        <taxon>Actinomycetota</taxon>
        <taxon>Actinomycetes</taxon>
        <taxon>Pseudonocardiales</taxon>
        <taxon>Pseudonocardiaceae</taxon>
        <taxon>Crossiella</taxon>
    </lineage>
</organism>
<proteinExistence type="predicted"/>
<protein>
    <submittedName>
        <fullName evidence="1">Uncharacterized protein</fullName>
    </submittedName>
</protein>
<keyword evidence="2" id="KW-1185">Reference proteome</keyword>
<evidence type="ECO:0000313" key="2">
    <source>
        <dbReference type="Proteomes" id="UP000533598"/>
    </source>
</evidence>
<sequence length="59" mass="5927">MGVVAHPAGEVDLSDATLATVAGGAGKTWVCPSKFICQTTQLTTTTTTAQTAKSVCVCP</sequence>
<dbReference type="AlphaFoldDB" id="A0A7W7CCZ2"/>
<name>A0A7W7CCZ2_9PSEU</name>
<reference evidence="1 2" key="1">
    <citation type="submission" date="2020-08" db="EMBL/GenBank/DDBJ databases">
        <title>Sequencing the genomes of 1000 actinobacteria strains.</title>
        <authorList>
            <person name="Klenk H.-P."/>
        </authorList>
    </citation>
    <scope>NUCLEOTIDE SEQUENCE [LARGE SCALE GENOMIC DNA]</scope>
    <source>
        <strain evidence="1 2">DSM 44230</strain>
    </source>
</reference>
<dbReference type="EMBL" id="JACHMH010000001">
    <property type="protein sequence ID" value="MBB4678840.1"/>
    <property type="molecule type" value="Genomic_DNA"/>
</dbReference>
<accession>A0A7W7CCZ2</accession>
<comment type="caution">
    <text evidence="1">The sequence shown here is derived from an EMBL/GenBank/DDBJ whole genome shotgun (WGS) entry which is preliminary data.</text>
</comment>
<dbReference type="Proteomes" id="UP000533598">
    <property type="component" value="Unassembled WGS sequence"/>
</dbReference>
<gene>
    <name evidence="1" type="ORF">HNR67_004958</name>
</gene>
<evidence type="ECO:0000313" key="1">
    <source>
        <dbReference type="EMBL" id="MBB4678840.1"/>
    </source>
</evidence>